<comment type="caution">
    <text evidence="1">The sequence shown here is derived from an EMBL/GenBank/DDBJ whole genome shotgun (WGS) entry which is preliminary data.</text>
</comment>
<organism evidence="1 2">
    <name type="scientific">Spirodela intermedia</name>
    <name type="common">Intermediate duckweed</name>
    <dbReference type="NCBI Taxonomy" id="51605"/>
    <lineage>
        <taxon>Eukaryota</taxon>
        <taxon>Viridiplantae</taxon>
        <taxon>Streptophyta</taxon>
        <taxon>Embryophyta</taxon>
        <taxon>Tracheophyta</taxon>
        <taxon>Spermatophyta</taxon>
        <taxon>Magnoliopsida</taxon>
        <taxon>Liliopsida</taxon>
        <taxon>Araceae</taxon>
        <taxon>Lemnoideae</taxon>
        <taxon>Spirodela</taxon>
    </lineage>
</organism>
<evidence type="ECO:0000313" key="2">
    <source>
        <dbReference type="Proteomes" id="UP001189122"/>
    </source>
</evidence>
<protein>
    <submittedName>
        <fullName evidence="1">Uncharacterized protein</fullName>
    </submittedName>
</protein>
<keyword evidence="2" id="KW-1185">Reference proteome</keyword>
<dbReference type="EMBL" id="CACRZD030000041">
    <property type="protein sequence ID" value="CAA6673944.1"/>
    <property type="molecule type" value="Genomic_DNA"/>
</dbReference>
<evidence type="ECO:0000313" key="1">
    <source>
        <dbReference type="EMBL" id="CAA6673944.1"/>
    </source>
</evidence>
<accession>A0ABN7EA43</accession>
<sequence>MHAYTHINALRSSIFQPIAFLFFRSTSNNSLFVHHSNQLQ</sequence>
<gene>
    <name evidence="1" type="ORF">SI7747_UN020302</name>
</gene>
<name>A0ABN7EA43_SPIIN</name>
<reference evidence="2" key="1">
    <citation type="journal article" date="2020" name="Sci. Rep.">
        <title>Chromosome-scale genome assembly for the duckweed Spirodela intermedia, integrating cytogenetic maps, PacBio and Oxford Nanopore libraries.</title>
        <authorList>
            <person name="Hoang P.T.N."/>
            <person name="Fiebig A."/>
            <person name="Novak P."/>
            <person name="Macas J."/>
            <person name="Cao H.X."/>
            <person name="Stepanenko A."/>
            <person name="Chen G."/>
            <person name="Borisjuk N."/>
            <person name="Scholz U."/>
            <person name="Schubert I."/>
        </authorList>
    </citation>
    <scope>NUCLEOTIDE SEQUENCE [LARGE SCALE GENOMIC DNA]</scope>
</reference>
<dbReference type="Proteomes" id="UP001189122">
    <property type="component" value="Unassembled WGS sequence"/>
</dbReference>
<proteinExistence type="predicted"/>